<evidence type="ECO:0000313" key="1">
    <source>
        <dbReference type="EMBL" id="KAK1319453.1"/>
    </source>
</evidence>
<evidence type="ECO:0000313" key="2">
    <source>
        <dbReference type="Proteomes" id="UP001180020"/>
    </source>
</evidence>
<dbReference type="EMBL" id="JAUJYO010000004">
    <property type="protein sequence ID" value="KAK1319453.1"/>
    <property type="molecule type" value="Genomic_DNA"/>
</dbReference>
<comment type="caution">
    <text evidence="1">The sequence shown here is derived from an EMBL/GenBank/DDBJ whole genome shotgun (WGS) entry which is preliminary data.</text>
</comment>
<name>A0AAV9F0R5_ACOCL</name>
<reference evidence="1" key="2">
    <citation type="submission" date="2023-06" db="EMBL/GenBank/DDBJ databases">
        <authorList>
            <person name="Ma L."/>
            <person name="Liu K.-W."/>
            <person name="Li Z."/>
            <person name="Hsiao Y.-Y."/>
            <person name="Qi Y."/>
            <person name="Fu T."/>
            <person name="Tang G."/>
            <person name="Zhang D."/>
            <person name="Sun W.-H."/>
            <person name="Liu D.-K."/>
            <person name="Li Y."/>
            <person name="Chen G.-Z."/>
            <person name="Liu X.-D."/>
            <person name="Liao X.-Y."/>
            <person name="Jiang Y.-T."/>
            <person name="Yu X."/>
            <person name="Hao Y."/>
            <person name="Huang J."/>
            <person name="Zhao X.-W."/>
            <person name="Ke S."/>
            <person name="Chen Y.-Y."/>
            <person name="Wu W.-L."/>
            <person name="Hsu J.-L."/>
            <person name="Lin Y.-F."/>
            <person name="Huang M.-D."/>
            <person name="Li C.-Y."/>
            <person name="Huang L."/>
            <person name="Wang Z.-W."/>
            <person name="Zhao X."/>
            <person name="Zhong W.-Y."/>
            <person name="Peng D.-H."/>
            <person name="Ahmad S."/>
            <person name="Lan S."/>
            <person name="Zhang J.-S."/>
            <person name="Tsai W.-C."/>
            <person name="Van De Peer Y."/>
            <person name="Liu Z.-J."/>
        </authorList>
    </citation>
    <scope>NUCLEOTIDE SEQUENCE</scope>
    <source>
        <strain evidence="1">CP</strain>
        <tissue evidence="1">Leaves</tissue>
    </source>
</reference>
<accession>A0AAV9F0R5</accession>
<organism evidence="1 2">
    <name type="scientific">Acorus calamus</name>
    <name type="common">Sweet flag</name>
    <dbReference type="NCBI Taxonomy" id="4465"/>
    <lineage>
        <taxon>Eukaryota</taxon>
        <taxon>Viridiplantae</taxon>
        <taxon>Streptophyta</taxon>
        <taxon>Embryophyta</taxon>
        <taxon>Tracheophyta</taxon>
        <taxon>Spermatophyta</taxon>
        <taxon>Magnoliopsida</taxon>
        <taxon>Liliopsida</taxon>
        <taxon>Acoraceae</taxon>
        <taxon>Acorus</taxon>
    </lineage>
</organism>
<proteinExistence type="predicted"/>
<keyword evidence="2" id="KW-1185">Reference proteome</keyword>
<dbReference type="AlphaFoldDB" id="A0AAV9F0R5"/>
<gene>
    <name evidence="1" type="ORF">QJS10_CPB04g01526</name>
</gene>
<reference evidence="1" key="1">
    <citation type="journal article" date="2023" name="Nat. Commun.">
        <title>Diploid and tetraploid genomes of Acorus and the evolution of monocots.</title>
        <authorList>
            <person name="Ma L."/>
            <person name="Liu K.W."/>
            <person name="Li Z."/>
            <person name="Hsiao Y.Y."/>
            <person name="Qi Y."/>
            <person name="Fu T."/>
            <person name="Tang G.D."/>
            <person name="Zhang D."/>
            <person name="Sun W.H."/>
            <person name="Liu D.K."/>
            <person name="Li Y."/>
            <person name="Chen G.Z."/>
            <person name="Liu X.D."/>
            <person name="Liao X.Y."/>
            <person name="Jiang Y.T."/>
            <person name="Yu X."/>
            <person name="Hao Y."/>
            <person name="Huang J."/>
            <person name="Zhao X.W."/>
            <person name="Ke S."/>
            <person name="Chen Y.Y."/>
            <person name="Wu W.L."/>
            <person name="Hsu J.L."/>
            <person name="Lin Y.F."/>
            <person name="Huang M.D."/>
            <person name="Li C.Y."/>
            <person name="Huang L."/>
            <person name="Wang Z.W."/>
            <person name="Zhao X."/>
            <person name="Zhong W.Y."/>
            <person name="Peng D.H."/>
            <person name="Ahmad S."/>
            <person name="Lan S."/>
            <person name="Zhang J.S."/>
            <person name="Tsai W.C."/>
            <person name="Van de Peer Y."/>
            <person name="Liu Z.J."/>
        </authorList>
    </citation>
    <scope>NUCLEOTIDE SEQUENCE</scope>
    <source>
        <strain evidence="1">CP</strain>
    </source>
</reference>
<protein>
    <submittedName>
        <fullName evidence="1">Uncharacterized protein</fullName>
    </submittedName>
</protein>
<sequence length="71" mass="8334">MLQQEIQKLNKRMQTMRMDHGLLVHRKLPIFWKRHGDVGGFGSVGQVDRGLHLCRSKEKEGEANRSIYEEE</sequence>
<dbReference type="Proteomes" id="UP001180020">
    <property type="component" value="Unassembled WGS sequence"/>
</dbReference>